<comment type="cofactor">
    <cofactor evidence="1 6">
        <name>pyridoxal 5'-phosphate</name>
        <dbReference type="ChEBI" id="CHEBI:597326"/>
    </cofactor>
</comment>
<dbReference type="Pfam" id="PF00155">
    <property type="entry name" value="Aminotran_1_2"/>
    <property type="match status" value="1"/>
</dbReference>
<dbReference type="GO" id="GO:0008483">
    <property type="term" value="F:transaminase activity"/>
    <property type="evidence" value="ECO:0007669"/>
    <property type="project" value="UniProtKB-KW"/>
</dbReference>
<dbReference type="CDD" id="cd00609">
    <property type="entry name" value="AAT_like"/>
    <property type="match status" value="1"/>
</dbReference>
<dbReference type="Gene3D" id="3.40.640.10">
    <property type="entry name" value="Type I PLP-dependent aspartate aminotransferase-like (Major domain)"/>
    <property type="match status" value="1"/>
</dbReference>
<gene>
    <name evidence="8" type="ORF">BHY08_03855</name>
</gene>
<keyword evidence="5" id="KW-0663">Pyridoxal phosphate</keyword>
<dbReference type="AlphaFoldDB" id="A0A1J0A534"/>
<dbReference type="OrthoDB" id="9802328at2"/>
<keyword evidence="3 6" id="KW-0032">Aminotransferase</keyword>
<reference evidence="8 9" key="1">
    <citation type="submission" date="2016-09" db="EMBL/GenBank/DDBJ databases">
        <title>Vagococcus teuberi sp. nov., isolated from the Malian artisanal sour milk fene.</title>
        <authorList>
            <person name="Wullschleger S."/>
            <person name="Seifert C."/>
            <person name="Baumgartner S."/>
            <person name="Lacroix C."/>
            <person name="Bonfoh B."/>
            <person name="Stevens M.J."/>
            <person name="Meile L."/>
        </authorList>
    </citation>
    <scope>NUCLEOTIDE SEQUENCE [LARGE SCALE GENOMIC DNA]</scope>
    <source>
        <strain evidence="8 9">DSM 21459</strain>
    </source>
</reference>
<dbReference type="KEGG" id="vte:BHY08_03855"/>
<keyword evidence="4 6" id="KW-0808">Transferase</keyword>
<evidence type="ECO:0000256" key="3">
    <source>
        <dbReference type="ARBA" id="ARBA00022576"/>
    </source>
</evidence>
<dbReference type="EC" id="2.6.1.-" evidence="6"/>
<dbReference type="InterPro" id="IPR015422">
    <property type="entry name" value="PyrdxlP-dep_Trfase_small"/>
</dbReference>
<evidence type="ECO:0000259" key="7">
    <source>
        <dbReference type="Pfam" id="PF00155"/>
    </source>
</evidence>
<dbReference type="InterPro" id="IPR015421">
    <property type="entry name" value="PyrdxlP-dep_Trfase_major"/>
</dbReference>
<dbReference type="SUPFAM" id="SSF53383">
    <property type="entry name" value="PLP-dependent transferases"/>
    <property type="match status" value="1"/>
</dbReference>
<keyword evidence="9" id="KW-1185">Reference proteome</keyword>
<evidence type="ECO:0000256" key="2">
    <source>
        <dbReference type="ARBA" id="ARBA00007441"/>
    </source>
</evidence>
<dbReference type="InterPro" id="IPR004838">
    <property type="entry name" value="NHTrfase_class1_PyrdxlP-BS"/>
</dbReference>
<accession>A0A1J0A534</accession>
<evidence type="ECO:0000256" key="5">
    <source>
        <dbReference type="ARBA" id="ARBA00022898"/>
    </source>
</evidence>
<evidence type="ECO:0000313" key="8">
    <source>
        <dbReference type="EMBL" id="APB31038.1"/>
    </source>
</evidence>
<protein>
    <recommendedName>
        <fullName evidence="6">Aminotransferase</fullName>
        <ecNumber evidence="6">2.6.1.-</ecNumber>
    </recommendedName>
</protein>
<comment type="similarity">
    <text evidence="2 6">Belongs to the class-I pyridoxal-phosphate-dependent aminotransferase family.</text>
</comment>
<name>A0A1J0A534_9ENTE</name>
<feature type="domain" description="Aminotransferase class I/classII large" evidence="7">
    <location>
        <begin position="31"/>
        <end position="386"/>
    </location>
</feature>
<dbReference type="PRINTS" id="PR00753">
    <property type="entry name" value="ACCSYNTHASE"/>
</dbReference>
<evidence type="ECO:0000313" key="9">
    <source>
        <dbReference type="Proteomes" id="UP000191200"/>
    </source>
</evidence>
<evidence type="ECO:0000256" key="1">
    <source>
        <dbReference type="ARBA" id="ARBA00001933"/>
    </source>
</evidence>
<dbReference type="Proteomes" id="UP000191200">
    <property type="component" value="Chromosome"/>
</dbReference>
<dbReference type="PANTHER" id="PTHR46383:SF1">
    <property type="entry name" value="ASPARTATE AMINOTRANSFERASE"/>
    <property type="match status" value="1"/>
</dbReference>
<dbReference type="STRING" id="519472.BHY08_03855"/>
<dbReference type="PROSITE" id="PS00105">
    <property type="entry name" value="AA_TRANSFER_CLASS_1"/>
    <property type="match status" value="1"/>
</dbReference>
<evidence type="ECO:0000256" key="6">
    <source>
        <dbReference type="RuleBase" id="RU000481"/>
    </source>
</evidence>
<dbReference type="FunFam" id="3.40.640.10:FF:000033">
    <property type="entry name" value="Aspartate aminotransferase"/>
    <property type="match status" value="1"/>
</dbReference>
<dbReference type="Gene3D" id="3.90.1150.10">
    <property type="entry name" value="Aspartate Aminotransferase, domain 1"/>
    <property type="match status" value="1"/>
</dbReference>
<dbReference type="GO" id="GO:0030170">
    <property type="term" value="F:pyridoxal phosphate binding"/>
    <property type="evidence" value="ECO:0007669"/>
    <property type="project" value="InterPro"/>
</dbReference>
<dbReference type="PANTHER" id="PTHR46383">
    <property type="entry name" value="ASPARTATE AMINOTRANSFERASE"/>
    <property type="match status" value="1"/>
</dbReference>
<proteinExistence type="inferred from homology"/>
<dbReference type="InterPro" id="IPR004839">
    <property type="entry name" value="Aminotransferase_I/II_large"/>
</dbReference>
<dbReference type="InterPro" id="IPR015424">
    <property type="entry name" value="PyrdxlP-dep_Trfase"/>
</dbReference>
<dbReference type="EMBL" id="CP017267">
    <property type="protein sequence ID" value="APB31038.1"/>
    <property type="molecule type" value="Genomic_DNA"/>
</dbReference>
<dbReference type="GO" id="GO:0006520">
    <property type="term" value="P:amino acid metabolic process"/>
    <property type="evidence" value="ECO:0007669"/>
    <property type="project" value="InterPro"/>
</dbReference>
<dbReference type="InterPro" id="IPR050596">
    <property type="entry name" value="AspAT/PAT-like"/>
</dbReference>
<evidence type="ECO:0000256" key="4">
    <source>
        <dbReference type="ARBA" id="ARBA00022679"/>
    </source>
</evidence>
<dbReference type="RefSeq" id="WP_071456620.1">
    <property type="nucleotide sequence ID" value="NZ_CP017267.1"/>
</dbReference>
<sequence length="395" mass="43481">MGFSKKVSSLKESATLQAAAKAKALKDQGVKVLNLSIGEPDFSTPKSIQNAAIKAIDNGASSFYTPATGLPELKQAIIDRTREDYGVTYQMNEVFVGSGAKFVLYALFQTLLNPGDEVIIPTPYWVSYSAQVELADGTPVFVETTQDNHYRVTVEELEQARTLKTQAIILNSPSNPTGSIYTAEELKKIGEWAASNNIYIIADDIYAKLVYNGNVFTSIVSLSDEIKQQTIVVNGVSKTYSMTGWRIGYALCQPEIVSQVSKVMSQSTGNPAAVSQYAAIEALSGSQAIVEEMRQTFETRLNDIFPIVQEIPGVRVEKPQGAFYLYLDIKETLDMCGYDNVTNWVNDLLEEAHVAVVTGEAFGTSHHVRMSYATDMDTLTQAIRQINEFIDSKRI</sequence>
<organism evidence="8 9">
    <name type="scientific">Vagococcus teuberi</name>
    <dbReference type="NCBI Taxonomy" id="519472"/>
    <lineage>
        <taxon>Bacteria</taxon>
        <taxon>Bacillati</taxon>
        <taxon>Bacillota</taxon>
        <taxon>Bacilli</taxon>
        <taxon>Lactobacillales</taxon>
        <taxon>Enterococcaceae</taxon>
        <taxon>Vagococcus</taxon>
    </lineage>
</organism>